<dbReference type="Proteomes" id="UP000465812">
    <property type="component" value="Chromosome"/>
</dbReference>
<organism evidence="1 2">
    <name type="scientific">Mycobacterium mantenii</name>
    <dbReference type="NCBI Taxonomy" id="560555"/>
    <lineage>
        <taxon>Bacteria</taxon>
        <taxon>Bacillati</taxon>
        <taxon>Actinomycetota</taxon>
        <taxon>Actinomycetes</taxon>
        <taxon>Mycobacteriales</taxon>
        <taxon>Mycobacteriaceae</taxon>
        <taxon>Mycobacterium</taxon>
        <taxon>Mycobacterium avium complex (MAC)</taxon>
    </lineage>
</organism>
<evidence type="ECO:0000313" key="1">
    <source>
        <dbReference type="EMBL" id="BBY41021.1"/>
    </source>
</evidence>
<keyword evidence="2" id="KW-1185">Reference proteome</keyword>
<gene>
    <name evidence="1" type="ORF">MMAN_51550</name>
</gene>
<sequence length="58" mass="6385">MTADPTRRLSSIDVLDAAERARLNEWGNRAVLTRPAPARVSVPVLFADQSGALPRRSR</sequence>
<protein>
    <recommendedName>
        <fullName evidence="3">PEPTIDE SYNTHETASE NRP domain protein</fullName>
    </recommendedName>
</protein>
<evidence type="ECO:0008006" key="3">
    <source>
        <dbReference type="Google" id="ProtNLM"/>
    </source>
</evidence>
<reference evidence="1 2" key="1">
    <citation type="journal article" date="2019" name="Emerg. Microbes Infect.">
        <title>Comprehensive subspecies identification of 175 nontuberculous mycobacteria species based on 7547 genomic profiles.</title>
        <authorList>
            <person name="Matsumoto Y."/>
            <person name="Kinjo T."/>
            <person name="Motooka D."/>
            <person name="Nabeya D."/>
            <person name="Jung N."/>
            <person name="Uechi K."/>
            <person name="Horii T."/>
            <person name="Iida T."/>
            <person name="Fujita J."/>
            <person name="Nakamura S."/>
        </authorList>
    </citation>
    <scope>NUCLEOTIDE SEQUENCE [LARGE SCALE GENOMIC DNA]</scope>
    <source>
        <strain evidence="1 2">JCM 18113</strain>
    </source>
</reference>
<dbReference type="EMBL" id="AP022590">
    <property type="protein sequence ID" value="BBY41021.1"/>
    <property type="molecule type" value="Genomic_DNA"/>
</dbReference>
<proteinExistence type="predicted"/>
<accession>A0ABN6AHA1</accession>
<evidence type="ECO:0000313" key="2">
    <source>
        <dbReference type="Proteomes" id="UP000465812"/>
    </source>
</evidence>
<name>A0ABN6AHA1_MYCNT</name>